<dbReference type="Proteomes" id="UP000008694">
    <property type="component" value="Unassembled WGS sequence"/>
</dbReference>
<protein>
    <submittedName>
        <fullName evidence="2">Predicted protein</fullName>
    </submittedName>
</protein>
<reference evidence="3" key="1">
    <citation type="journal article" date="2011" name="Nat. Genet.">
        <title>The Arabidopsis lyrata genome sequence and the basis of rapid genome size change.</title>
        <authorList>
            <person name="Hu T.T."/>
            <person name="Pattyn P."/>
            <person name="Bakker E.G."/>
            <person name="Cao J."/>
            <person name="Cheng J.-F."/>
            <person name="Clark R.M."/>
            <person name="Fahlgren N."/>
            <person name="Fawcett J.A."/>
            <person name="Grimwood J."/>
            <person name="Gundlach H."/>
            <person name="Haberer G."/>
            <person name="Hollister J.D."/>
            <person name="Ossowski S."/>
            <person name="Ottilar R.P."/>
            <person name="Salamov A.A."/>
            <person name="Schneeberger K."/>
            <person name="Spannagl M."/>
            <person name="Wang X."/>
            <person name="Yang L."/>
            <person name="Nasrallah M.E."/>
            <person name="Bergelson J."/>
            <person name="Carrington J.C."/>
            <person name="Gaut B.S."/>
            <person name="Schmutz J."/>
            <person name="Mayer K.F.X."/>
            <person name="Van de Peer Y."/>
            <person name="Grigoriev I.V."/>
            <person name="Nordborg M."/>
            <person name="Weigel D."/>
            <person name="Guo Y.-L."/>
        </authorList>
    </citation>
    <scope>NUCLEOTIDE SEQUENCE [LARGE SCALE GENOMIC DNA]</scope>
    <source>
        <strain evidence="3">cv. MN47</strain>
    </source>
</reference>
<feature type="compositionally biased region" description="Basic and acidic residues" evidence="1">
    <location>
        <begin position="46"/>
        <end position="58"/>
    </location>
</feature>
<organism evidence="3">
    <name type="scientific">Arabidopsis lyrata subsp. lyrata</name>
    <name type="common">Lyre-leaved rock-cress</name>
    <dbReference type="NCBI Taxonomy" id="81972"/>
    <lineage>
        <taxon>Eukaryota</taxon>
        <taxon>Viridiplantae</taxon>
        <taxon>Streptophyta</taxon>
        <taxon>Embryophyta</taxon>
        <taxon>Tracheophyta</taxon>
        <taxon>Spermatophyta</taxon>
        <taxon>Magnoliopsida</taxon>
        <taxon>eudicotyledons</taxon>
        <taxon>Gunneridae</taxon>
        <taxon>Pentapetalae</taxon>
        <taxon>rosids</taxon>
        <taxon>malvids</taxon>
        <taxon>Brassicales</taxon>
        <taxon>Brassicaceae</taxon>
        <taxon>Camelineae</taxon>
        <taxon>Arabidopsis</taxon>
    </lineage>
</organism>
<evidence type="ECO:0000313" key="3">
    <source>
        <dbReference type="Proteomes" id="UP000008694"/>
    </source>
</evidence>
<proteinExistence type="predicted"/>
<sequence length="58" mass="6632">MESRNASFFEDIFPCRKAQKRTREQRDAAISEAEDNTSGTITVEETEPKELAKRNLSV</sequence>
<dbReference type="AlphaFoldDB" id="D7L057"/>
<evidence type="ECO:0000313" key="2">
    <source>
        <dbReference type="EMBL" id="EFH62152.1"/>
    </source>
</evidence>
<evidence type="ECO:0000256" key="1">
    <source>
        <dbReference type="SAM" id="MobiDB-lite"/>
    </source>
</evidence>
<dbReference type="HOGENOM" id="CLU_2985093_0_0_1"/>
<name>D7L057_ARALL</name>
<accession>D7L057</accession>
<feature type="non-terminal residue" evidence="2">
    <location>
        <position position="58"/>
    </location>
</feature>
<dbReference type="EMBL" id="GL348715">
    <property type="protein sequence ID" value="EFH62152.1"/>
    <property type="molecule type" value="Genomic_DNA"/>
</dbReference>
<feature type="region of interest" description="Disordered" evidence="1">
    <location>
        <begin position="20"/>
        <end position="58"/>
    </location>
</feature>
<gene>
    <name evidence="2" type="ORF">ARALYDRAFT_480322</name>
</gene>
<dbReference type="Gramene" id="fgenesh2_kg.3__3023__AT2G04470.1">
    <property type="protein sequence ID" value="fgenesh2_kg.3__3023__AT2G04470.1"/>
    <property type="gene ID" value="fgenesh2_kg.3__3023__AT2G04470.1"/>
</dbReference>
<keyword evidence="3" id="KW-1185">Reference proteome</keyword>